<evidence type="ECO:0000256" key="11">
    <source>
        <dbReference type="ARBA" id="ARBA00052330"/>
    </source>
</evidence>
<dbReference type="NCBIfam" id="TIGR00342">
    <property type="entry name" value="tRNA uracil 4-sulfurtransferase ThiI"/>
    <property type="match status" value="1"/>
</dbReference>
<keyword evidence="5 19" id="KW-0808">Transferase</keyword>
<dbReference type="GO" id="GO:0005829">
    <property type="term" value="C:cytosol"/>
    <property type="evidence" value="ECO:0007669"/>
    <property type="project" value="TreeGrafter"/>
</dbReference>
<proteinExistence type="inferred from homology"/>
<dbReference type="InterPro" id="IPR004114">
    <property type="entry name" value="THUMP_dom"/>
</dbReference>
<keyword evidence="22" id="KW-1185">Reference proteome</keyword>
<evidence type="ECO:0000259" key="20">
    <source>
        <dbReference type="PROSITE" id="PS51165"/>
    </source>
</evidence>
<comment type="function">
    <text evidence="12 19">Catalyzes the ATP-dependent transfer of a sulfur to tRNA to produce 4-thiouridine in position 8 of tRNAs, which functions as a near-UV photosensor. Also catalyzes the transfer of sulfur to the sulfur carrier protein ThiS, forming ThiS-thiocarboxylate. This is a step in the synthesis of thiazole, in the thiamine biosynthesis pathway. The sulfur is donated as persulfide by IscS.</text>
</comment>
<evidence type="ECO:0000256" key="3">
    <source>
        <dbReference type="ARBA" id="ARBA00022490"/>
    </source>
</evidence>
<sequence>MKEIFMEYTEIMVRYGELSTKGKNRRNFISRLTGNVTKALKNFPDLSIHPKRDRMHIQLNGTPAKPVMAILDRIFGIQNYSPAIKLPKDMAVVHATAIDLVRATLPSPTASFKVNTRRSDHTFALDTNQMNLDLGDLITDTFPNIKVQMKHPDLTLRVEVRRDGIYLSTETIKGAGGLPVGSAGKAVLMLSGGIDSPVAGYLAMKRGVDIEMVHFFSPPYTSVDALNKAKELTAKLAPYAGAINFIEVPFTEIQEEVKAHVPEGYLMTVQRRFMLELADRIRAQRGGLAIFNGESVGQVASQTLESMLAIEDVTNTPVLRPVVTMDKTEIIALAEKIDTFNLSIMPFEDCCTIFAPPRPKTKPNLERARQYEAALDGEAMMARALAGIKLTTIHPQDEFMDAHKAETAALL</sequence>
<dbReference type="GO" id="GO:0002937">
    <property type="term" value="P:tRNA 4-thiouridine biosynthesis"/>
    <property type="evidence" value="ECO:0007669"/>
    <property type="project" value="TreeGrafter"/>
</dbReference>
<comment type="similarity">
    <text evidence="13 19">Belongs to the ThiI family.</text>
</comment>
<name>U4TQH5_9LACO</name>
<dbReference type="UniPathway" id="UPA00060"/>
<evidence type="ECO:0000256" key="8">
    <source>
        <dbReference type="ARBA" id="ARBA00022884"/>
    </source>
</evidence>
<dbReference type="InterPro" id="IPR014729">
    <property type="entry name" value="Rossmann-like_a/b/a_fold"/>
</dbReference>
<keyword evidence="6 19" id="KW-0547">Nucleotide-binding</keyword>
<evidence type="ECO:0000256" key="16">
    <source>
        <dbReference type="ARBA" id="ARBA00075337"/>
    </source>
</evidence>
<dbReference type="InterPro" id="IPR020536">
    <property type="entry name" value="ThiI_AANH"/>
</dbReference>
<dbReference type="Pfam" id="PF22025">
    <property type="entry name" value="ThiI_fer"/>
    <property type="match status" value="1"/>
</dbReference>
<keyword evidence="8 19" id="KW-0694">RNA-binding</keyword>
<evidence type="ECO:0000256" key="14">
    <source>
        <dbReference type="ARBA" id="ARBA00066827"/>
    </source>
</evidence>
<dbReference type="EC" id="2.8.1.4" evidence="14 19"/>
<dbReference type="Gene3D" id="3.40.50.620">
    <property type="entry name" value="HUPs"/>
    <property type="match status" value="1"/>
</dbReference>
<evidence type="ECO:0000256" key="19">
    <source>
        <dbReference type="HAMAP-Rule" id="MF_00021"/>
    </source>
</evidence>
<dbReference type="CDD" id="cd01712">
    <property type="entry name" value="PPase_ThiI"/>
    <property type="match status" value="1"/>
</dbReference>
<dbReference type="PANTHER" id="PTHR43209:SF1">
    <property type="entry name" value="TRNA SULFURTRANSFERASE"/>
    <property type="match status" value="1"/>
</dbReference>
<evidence type="ECO:0000256" key="10">
    <source>
        <dbReference type="ARBA" id="ARBA00050570"/>
    </source>
</evidence>
<dbReference type="PANTHER" id="PTHR43209">
    <property type="entry name" value="TRNA SULFURTRANSFERASE"/>
    <property type="match status" value="1"/>
</dbReference>
<comment type="pathway">
    <text evidence="2 19">Cofactor biosynthesis; thiamine diphosphate biosynthesis.</text>
</comment>
<keyword evidence="7 19" id="KW-0067">ATP-binding</keyword>
<gene>
    <name evidence="19 21" type="primary">thiI</name>
    <name evidence="21" type="ORF">L248_0133</name>
</gene>
<comment type="catalytic activity">
    <reaction evidence="11 19">
        <text>[ThiS sulfur-carrier protein]-C-terminal Gly-Gly-AMP + S-sulfanyl-L-cysteinyl-[cysteine desulfurase] + AH2 = [ThiS sulfur-carrier protein]-C-terminal-Gly-aminoethanethioate + L-cysteinyl-[cysteine desulfurase] + A + AMP + 2 H(+)</text>
        <dbReference type="Rhea" id="RHEA:43340"/>
        <dbReference type="Rhea" id="RHEA-COMP:12157"/>
        <dbReference type="Rhea" id="RHEA-COMP:12158"/>
        <dbReference type="Rhea" id="RHEA-COMP:12910"/>
        <dbReference type="Rhea" id="RHEA-COMP:19908"/>
        <dbReference type="ChEBI" id="CHEBI:13193"/>
        <dbReference type="ChEBI" id="CHEBI:15378"/>
        <dbReference type="ChEBI" id="CHEBI:17499"/>
        <dbReference type="ChEBI" id="CHEBI:29950"/>
        <dbReference type="ChEBI" id="CHEBI:61963"/>
        <dbReference type="ChEBI" id="CHEBI:90618"/>
        <dbReference type="ChEBI" id="CHEBI:232372"/>
        <dbReference type="ChEBI" id="CHEBI:456215"/>
    </reaction>
</comment>
<organism evidence="21 22">
    <name type="scientific">Schleiferilactobacillus shenzhenensis LY-73</name>
    <dbReference type="NCBI Taxonomy" id="1231336"/>
    <lineage>
        <taxon>Bacteria</taxon>
        <taxon>Bacillati</taxon>
        <taxon>Bacillota</taxon>
        <taxon>Bacilli</taxon>
        <taxon>Lactobacillales</taxon>
        <taxon>Lactobacillaceae</taxon>
        <taxon>Schleiferilactobacillus</taxon>
    </lineage>
</organism>
<evidence type="ECO:0000256" key="1">
    <source>
        <dbReference type="ARBA" id="ARBA00004496"/>
    </source>
</evidence>
<dbReference type="AlphaFoldDB" id="U4TQH5"/>
<evidence type="ECO:0000256" key="12">
    <source>
        <dbReference type="ARBA" id="ARBA00058382"/>
    </source>
</evidence>
<dbReference type="eggNOG" id="COG0301">
    <property type="taxonomic scope" value="Bacteria"/>
</dbReference>
<feature type="binding site" evidence="19">
    <location>
        <position position="271"/>
    </location>
    <ligand>
        <name>ATP</name>
        <dbReference type="ChEBI" id="CHEBI:30616"/>
    </ligand>
</feature>
<evidence type="ECO:0000256" key="6">
    <source>
        <dbReference type="ARBA" id="ARBA00022741"/>
    </source>
</evidence>
<comment type="subcellular location">
    <subcellularLocation>
        <location evidence="1 19">Cytoplasm</location>
    </subcellularLocation>
</comment>
<keyword evidence="3 19" id="KW-0963">Cytoplasm</keyword>
<keyword evidence="4 19" id="KW-0820">tRNA-binding</keyword>
<dbReference type="Pfam" id="PF02926">
    <property type="entry name" value="THUMP"/>
    <property type="match status" value="1"/>
</dbReference>
<dbReference type="GO" id="GO:0052837">
    <property type="term" value="P:thiazole biosynthetic process"/>
    <property type="evidence" value="ECO:0007669"/>
    <property type="project" value="TreeGrafter"/>
</dbReference>
<feature type="domain" description="THUMP" evidence="20">
    <location>
        <begin position="65"/>
        <end position="171"/>
    </location>
</feature>
<feature type="binding site" evidence="19">
    <location>
        <begin position="214"/>
        <end position="215"/>
    </location>
    <ligand>
        <name>ATP</name>
        <dbReference type="ChEBI" id="CHEBI:30616"/>
    </ligand>
</feature>
<feature type="binding site" evidence="19">
    <location>
        <position position="293"/>
    </location>
    <ligand>
        <name>ATP</name>
        <dbReference type="ChEBI" id="CHEBI:30616"/>
    </ligand>
</feature>
<dbReference type="GO" id="GO:0009228">
    <property type="term" value="P:thiamine biosynthetic process"/>
    <property type="evidence" value="ECO:0007669"/>
    <property type="project" value="UniProtKB-KW"/>
</dbReference>
<dbReference type="InterPro" id="IPR049961">
    <property type="entry name" value="ThiI_N"/>
</dbReference>
<dbReference type="HOGENOM" id="CLU_037952_4_0_9"/>
<comment type="catalytic activity">
    <reaction evidence="10 19">
        <text>[ThiI sulfur-carrier protein]-S-sulfanyl-L-cysteine + a uridine in tRNA + 2 reduced [2Fe-2S]-[ferredoxin] + ATP + H(+) = [ThiI sulfur-carrier protein]-L-cysteine + a 4-thiouridine in tRNA + 2 oxidized [2Fe-2S]-[ferredoxin] + AMP + diphosphate</text>
        <dbReference type="Rhea" id="RHEA:24176"/>
        <dbReference type="Rhea" id="RHEA-COMP:10000"/>
        <dbReference type="Rhea" id="RHEA-COMP:10001"/>
        <dbReference type="Rhea" id="RHEA-COMP:13337"/>
        <dbReference type="Rhea" id="RHEA-COMP:13338"/>
        <dbReference type="Rhea" id="RHEA-COMP:13339"/>
        <dbReference type="Rhea" id="RHEA-COMP:13340"/>
        <dbReference type="ChEBI" id="CHEBI:15378"/>
        <dbReference type="ChEBI" id="CHEBI:29950"/>
        <dbReference type="ChEBI" id="CHEBI:30616"/>
        <dbReference type="ChEBI" id="CHEBI:33019"/>
        <dbReference type="ChEBI" id="CHEBI:33737"/>
        <dbReference type="ChEBI" id="CHEBI:33738"/>
        <dbReference type="ChEBI" id="CHEBI:61963"/>
        <dbReference type="ChEBI" id="CHEBI:65315"/>
        <dbReference type="ChEBI" id="CHEBI:136798"/>
        <dbReference type="ChEBI" id="CHEBI:456215"/>
        <dbReference type="EC" id="2.8.1.4"/>
    </reaction>
</comment>
<dbReference type="Gene3D" id="3.30.2130.30">
    <property type="match status" value="1"/>
</dbReference>
<evidence type="ECO:0000256" key="2">
    <source>
        <dbReference type="ARBA" id="ARBA00004948"/>
    </source>
</evidence>
<dbReference type="GO" id="GO:0009229">
    <property type="term" value="P:thiamine diphosphate biosynthetic process"/>
    <property type="evidence" value="ECO:0007669"/>
    <property type="project" value="UniProtKB-UniRule"/>
</dbReference>
<dbReference type="FunFam" id="3.40.50.620:FF:000053">
    <property type="entry name" value="Probable tRNA sulfurtransferase"/>
    <property type="match status" value="1"/>
</dbReference>
<evidence type="ECO:0000256" key="5">
    <source>
        <dbReference type="ARBA" id="ARBA00022679"/>
    </source>
</evidence>
<dbReference type="Proteomes" id="UP000030647">
    <property type="component" value="Unassembled WGS sequence"/>
</dbReference>
<evidence type="ECO:0000256" key="18">
    <source>
        <dbReference type="ARBA" id="ARBA00080570"/>
    </source>
</evidence>
<evidence type="ECO:0000256" key="15">
    <source>
        <dbReference type="ARBA" id="ARBA00071867"/>
    </source>
</evidence>
<dbReference type="SUPFAM" id="SSF143437">
    <property type="entry name" value="THUMP domain-like"/>
    <property type="match status" value="1"/>
</dbReference>
<dbReference type="Pfam" id="PF02568">
    <property type="entry name" value="ThiI"/>
    <property type="match status" value="1"/>
</dbReference>
<dbReference type="InterPro" id="IPR054173">
    <property type="entry name" value="ThiI_fer"/>
</dbReference>
<dbReference type="InterPro" id="IPR050102">
    <property type="entry name" value="tRNA_sulfurtransferase_ThiI"/>
</dbReference>
<evidence type="ECO:0000313" key="22">
    <source>
        <dbReference type="Proteomes" id="UP000030647"/>
    </source>
</evidence>
<evidence type="ECO:0000256" key="17">
    <source>
        <dbReference type="ARBA" id="ARBA00077849"/>
    </source>
</evidence>
<dbReference type="InterPro" id="IPR049962">
    <property type="entry name" value="THUMP_ThiI"/>
</dbReference>
<dbReference type="SMART" id="SM00981">
    <property type="entry name" value="THUMP"/>
    <property type="match status" value="1"/>
</dbReference>
<dbReference type="HAMAP" id="MF_00021">
    <property type="entry name" value="ThiI"/>
    <property type="match status" value="1"/>
</dbReference>
<dbReference type="STRING" id="1231336.L248_0133"/>
<evidence type="ECO:0000256" key="13">
    <source>
        <dbReference type="ARBA" id="ARBA00061472"/>
    </source>
</evidence>
<evidence type="ECO:0000256" key="4">
    <source>
        <dbReference type="ARBA" id="ARBA00022555"/>
    </source>
</evidence>
<evidence type="ECO:0000313" key="21">
    <source>
        <dbReference type="EMBL" id="ERL66454.1"/>
    </source>
</evidence>
<dbReference type="GO" id="GO:0004810">
    <property type="term" value="F:CCA tRNA nucleotidyltransferase activity"/>
    <property type="evidence" value="ECO:0007669"/>
    <property type="project" value="InterPro"/>
</dbReference>
<dbReference type="GO" id="GO:0005524">
    <property type="term" value="F:ATP binding"/>
    <property type="evidence" value="ECO:0007669"/>
    <property type="project" value="UniProtKB-UniRule"/>
</dbReference>
<evidence type="ECO:0000256" key="7">
    <source>
        <dbReference type="ARBA" id="ARBA00022840"/>
    </source>
</evidence>
<feature type="binding site" evidence="19">
    <location>
        <begin position="189"/>
        <end position="190"/>
    </location>
    <ligand>
        <name>ATP</name>
        <dbReference type="ChEBI" id="CHEBI:30616"/>
    </ligand>
</feature>
<dbReference type="GO" id="GO:0140741">
    <property type="term" value="F:tRNA-uracil-4 sulfurtransferase activity"/>
    <property type="evidence" value="ECO:0007669"/>
    <property type="project" value="UniProtKB-EC"/>
</dbReference>
<dbReference type="PROSITE" id="PS51165">
    <property type="entry name" value="THUMP"/>
    <property type="match status" value="1"/>
</dbReference>
<reference evidence="22" key="1">
    <citation type="journal article" date="2013" name="Genome Announc.">
        <title>Whole-Genome Sequencing of Lactobacillus shenzhenensis Strain LY-73T.</title>
        <authorList>
            <person name="Lin Z."/>
            <person name="Liu Z."/>
            <person name="Yang R."/>
            <person name="Zou Y."/>
            <person name="Wan D."/>
            <person name="Chen J."/>
            <person name="Guo M."/>
            <person name="Zhao J."/>
            <person name="Fang C."/>
            <person name="Yang R."/>
            <person name="Liu F."/>
        </authorList>
    </citation>
    <scope>NUCLEOTIDE SEQUENCE [LARGE SCALE GENOMIC DNA]</scope>
    <source>
        <strain evidence="22">LY-73</strain>
    </source>
</reference>
<feature type="binding site" evidence="19">
    <location>
        <position position="302"/>
    </location>
    <ligand>
        <name>ATP</name>
        <dbReference type="ChEBI" id="CHEBI:30616"/>
    </ligand>
</feature>
<accession>U4TQH5</accession>
<dbReference type="InterPro" id="IPR003720">
    <property type="entry name" value="tRNA_STrfase"/>
</dbReference>
<dbReference type="CDD" id="cd11716">
    <property type="entry name" value="THUMP_ThiI"/>
    <property type="match status" value="1"/>
</dbReference>
<keyword evidence="9 19" id="KW-0784">Thiamine biosynthesis</keyword>
<evidence type="ECO:0000256" key="9">
    <source>
        <dbReference type="ARBA" id="ARBA00022977"/>
    </source>
</evidence>
<dbReference type="SUPFAM" id="SSF52402">
    <property type="entry name" value="Adenine nucleotide alpha hydrolases-like"/>
    <property type="match status" value="1"/>
</dbReference>
<dbReference type="GO" id="GO:0000049">
    <property type="term" value="F:tRNA binding"/>
    <property type="evidence" value="ECO:0007669"/>
    <property type="project" value="UniProtKB-UniRule"/>
</dbReference>
<dbReference type="EMBL" id="KI271582">
    <property type="protein sequence ID" value="ERL66454.1"/>
    <property type="molecule type" value="Genomic_DNA"/>
</dbReference>
<protein>
    <recommendedName>
        <fullName evidence="15 19">Probable tRNA sulfurtransferase</fullName>
        <ecNumber evidence="14 19">2.8.1.4</ecNumber>
    </recommendedName>
    <alternativeName>
        <fullName evidence="16 19">Sulfur carrier protein ThiS sulfurtransferase</fullName>
    </alternativeName>
    <alternativeName>
        <fullName evidence="17 19">Thiamine biosynthesis protein ThiI</fullName>
    </alternativeName>
    <alternativeName>
        <fullName evidence="18 19">tRNA 4-thiouridine synthase</fullName>
    </alternativeName>
</protein>